<gene>
    <name evidence="2" type="ORF">AKJ39_02430</name>
</gene>
<dbReference type="AlphaFoldDB" id="A0A656YWC1"/>
<dbReference type="GO" id="GO:0005737">
    <property type="term" value="C:cytoplasm"/>
    <property type="evidence" value="ECO:0007669"/>
    <property type="project" value="TreeGrafter"/>
</dbReference>
<evidence type="ECO:0000256" key="1">
    <source>
        <dbReference type="SAM" id="Coils"/>
    </source>
</evidence>
<dbReference type="GO" id="GO:0006269">
    <property type="term" value="P:DNA replication, synthesis of primer"/>
    <property type="evidence" value="ECO:0007669"/>
    <property type="project" value="TreeGrafter"/>
</dbReference>
<accession>A0A656YWC1</accession>
<dbReference type="PANTHER" id="PTHR30313">
    <property type="entry name" value="DNA PRIMASE"/>
    <property type="match status" value="1"/>
</dbReference>
<dbReference type="InterPro" id="IPR050219">
    <property type="entry name" value="DnaG_primase"/>
</dbReference>
<protein>
    <recommendedName>
        <fullName evidence="4">DNA primase DnaG</fullName>
    </recommendedName>
</protein>
<evidence type="ECO:0008006" key="4">
    <source>
        <dbReference type="Google" id="ProtNLM"/>
    </source>
</evidence>
<evidence type="ECO:0000313" key="2">
    <source>
        <dbReference type="EMBL" id="KXA98172.1"/>
    </source>
</evidence>
<dbReference type="PANTHER" id="PTHR30313:SF2">
    <property type="entry name" value="DNA PRIMASE"/>
    <property type="match status" value="1"/>
</dbReference>
<proteinExistence type="predicted"/>
<name>A0A656YWC1_9EURY</name>
<dbReference type="Proteomes" id="UP000070257">
    <property type="component" value="Unassembled WGS sequence"/>
</dbReference>
<keyword evidence="1" id="KW-0175">Coiled coil</keyword>
<evidence type="ECO:0000313" key="3">
    <source>
        <dbReference type="Proteomes" id="UP000070257"/>
    </source>
</evidence>
<dbReference type="Gene3D" id="3.40.1360.10">
    <property type="match status" value="1"/>
</dbReference>
<dbReference type="EMBL" id="LHXT01000029">
    <property type="protein sequence ID" value="KXA98172.1"/>
    <property type="molecule type" value="Genomic_DNA"/>
</dbReference>
<organism evidence="2 3">
    <name type="scientific">candidate division MSBL1 archaeon SCGC-AAA259J03</name>
    <dbReference type="NCBI Taxonomy" id="1698269"/>
    <lineage>
        <taxon>Archaea</taxon>
        <taxon>Methanobacteriati</taxon>
        <taxon>Methanobacteriota</taxon>
        <taxon>candidate division MSBL1</taxon>
    </lineage>
</organism>
<feature type="coiled-coil region" evidence="1">
    <location>
        <begin position="100"/>
        <end position="135"/>
    </location>
</feature>
<keyword evidence="3" id="KW-1185">Reference proteome</keyword>
<reference evidence="2 3" key="1">
    <citation type="journal article" date="2016" name="Sci. Rep.">
        <title>Metabolic traits of an uncultured archaeal lineage -MSBL1- from brine pools of the Red Sea.</title>
        <authorList>
            <person name="Mwirichia R."/>
            <person name="Alam I."/>
            <person name="Rashid M."/>
            <person name="Vinu M."/>
            <person name="Ba-Alawi W."/>
            <person name="Anthony Kamau A."/>
            <person name="Kamanda Ngugi D."/>
            <person name="Goker M."/>
            <person name="Klenk H.P."/>
            <person name="Bajic V."/>
            <person name="Stingl U."/>
        </authorList>
    </citation>
    <scope>NUCLEOTIDE SEQUENCE [LARGE SCALE GENOMIC DNA]</scope>
    <source>
        <strain evidence="2">SCGC-AAA259J03</strain>
    </source>
</reference>
<sequence>MGRKKRKARYVIRASIAVDGAIRGADIVDALFNKTGVILEGLDLSGLRRKGKIGRVKANVGVEGGDSKVPISIPSRLGEKKTAMIAAAMETVEQVGPLKAKVEIDRIQDAEEAKREYMKRRARELVEEMEKKRKTPGPERTAVEGEGLERFKGVPAGPKASESDAVIIVQNRSGVINLLSHGIKNVVAIEVSEFAPAITEICEGRTSTAFLDGDRSGDLILKELLEVVDLDHVARAHEGKKVEDLSGKDARKALKNKVAPCECSFSRDYELGELAQIMRELEGSLKACILGDRLDKAEETKVRDLLKELSDSRGVRAVLLDGVITQRLADLAAGKGLKYLIGARKRLTRKPEGIEILTREDLKDR</sequence>
<comment type="caution">
    <text evidence="2">The sequence shown here is derived from an EMBL/GenBank/DDBJ whole genome shotgun (WGS) entry which is preliminary data.</text>
</comment>